<dbReference type="EMBL" id="BSDZ01000080">
    <property type="protein sequence ID" value="GLI69265.1"/>
    <property type="molecule type" value="Genomic_DNA"/>
</dbReference>
<dbReference type="PANTHER" id="PTHR47347">
    <property type="entry name" value="GOLGIN CANDIDATE 5"/>
    <property type="match status" value="1"/>
</dbReference>
<evidence type="ECO:0000256" key="4">
    <source>
        <dbReference type="SAM" id="Coils"/>
    </source>
</evidence>
<keyword evidence="8" id="KW-1185">Reference proteome</keyword>
<evidence type="ECO:0000256" key="3">
    <source>
        <dbReference type="ARBA" id="ARBA00023054"/>
    </source>
</evidence>
<evidence type="ECO:0000256" key="1">
    <source>
        <dbReference type="ARBA" id="ARBA00004555"/>
    </source>
</evidence>
<comment type="subcellular location">
    <subcellularLocation>
        <location evidence="1">Golgi apparatus</location>
    </subcellularLocation>
</comment>
<feature type="compositionally biased region" description="Polar residues" evidence="5">
    <location>
        <begin position="142"/>
        <end position="162"/>
    </location>
</feature>
<feature type="region of interest" description="Disordered" evidence="5">
    <location>
        <begin position="1009"/>
        <end position="1045"/>
    </location>
</feature>
<proteinExistence type="predicted"/>
<keyword evidence="2" id="KW-0333">Golgi apparatus</keyword>
<feature type="compositionally biased region" description="Gly residues" evidence="5">
    <location>
        <begin position="1024"/>
        <end position="1043"/>
    </location>
</feature>
<feature type="compositionally biased region" description="Polar residues" evidence="5">
    <location>
        <begin position="973"/>
        <end position="994"/>
    </location>
</feature>
<feature type="region of interest" description="Disordered" evidence="5">
    <location>
        <begin position="963"/>
        <end position="994"/>
    </location>
</feature>
<name>A0ABQ5SHB5_9CHLO</name>
<gene>
    <name evidence="7" type="ORF">VaNZ11_013798</name>
</gene>
<dbReference type="PANTHER" id="PTHR47347:SF2">
    <property type="entry name" value="GOLGIN CANDIDATE 5"/>
    <property type="match status" value="1"/>
</dbReference>
<feature type="compositionally biased region" description="Gly residues" evidence="5">
    <location>
        <begin position="1172"/>
        <end position="1184"/>
    </location>
</feature>
<protein>
    <recommendedName>
        <fullName evidence="6">TATA element modulatory factor 1 TATA binding domain-containing protein</fullName>
    </recommendedName>
</protein>
<accession>A0ABQ5SHB5</accession>
<dbReference type="Pfam" id="PF12325">
    <property type="entry name" value="TMF_TATA_bd"/>
    <property type="match status" value="1"/>
</dbReference>
<feature type="region of interest" description="Disordered" evidence="5">
    <location>
        <begin position="58"/>
        <end position="89"/>
    </location>
</feature>
<feature type="region of interest" description="Disordered" evidence="5">
    <location>
        <begin position="117"/>
        <end position="162"/>
    </location>
</feature>
<feature type="non-terminal residue" evidence="7">
    <location>
        <position position="1194"/>
    </location>
</feature>
<feature type="coiled-coil region" evidence="4">
    <location>
        <begin position="483"/>
        <end position="571"/>
    </location>
</feature>
<feature type="domain" description="TATA element modulatory factor 1 TATA binding" evidence="6">
    <location>
        <begin position="1053"/>
        <end position="1155"/>
    </location>
</feature>
<feature type="region of interest" description="Disordered" evidence="5">
    <location>
        <begin position="386"/>
        <end position="439"/>
    </location>
</feature>
<feature type="region of interest" description="Disordered" evidence="5">
    <location>
        <begin position="298"/>
        <end position="318"/>
    </location>
</feature>
<dbReference type="InterPro" id="IPR022092">
    <property type="entry name" value="TMF_DNA-bd"/>
</dbReference>
<dbReference type="InterPro" id="IPR022091">
    <property type="entry name" value="TMF_TATA-bd"/>
</dbReference>
<evidence type="ECO:0000256" key="5">
    <source>
        <dbReference type="SAM" id="MobiDB-lite"/>
    </source>
</evidence>
<evidence type="ECO:0000313" key="8">
    <source>
        <dbReference type="Proteomes" id="UP001165090"/>
    </source>
</evidence>
<dbReference type="Pfam" id="PF12329">
    <property type="entry name" value="TMF_DNA_bd"/>
    <property type="match status" value="1"/>
</dbReference>
<sequence>MWGTFVPDLGKLGEQLTAVAGEALQKATADMEKSIDNTLGIRGGSKAAAGTVAVEAQVSSASGRSDGSAPLDPTTPNAAPGSKPGQKKVVKKIVRRVVKNSGTDLAAAGAAAVAGTSASAGANPPASEDGNAALGIRPAGGTVSSEDIHSQPTPGSSEQHTTAVENTRLTAASRLNGAFLPDPESDMPLPLGNASSPDVNVQPVFVSVATGLGNQSGESNHGAAPNGIFQVGNGSLEDAEMVGPVPQEHRRSSSGAAPGNHVVQTRELLGGEFLGGDAALCQHQRYEEQAAAAAVAATAEGAAEHTTTPAAGRDDWDAWQDEDSDMSVTRETGAAGFAGASGSSPALGPAYARIPEGALTTTVSEGDAAALGAVAAAGPKPEKTLVGVSRVSEPTASRESARCAEAGRGAPVEYGASDHESASAAVAGSKEAPDISPPPPPAAAVNGEVVVAGSGADNRAKEKADNAGAAVDAAADLPSSSAAAAASREVEDLRRALAQLQGELRERELQLQFQAVRVSDLQQVVAGLQTRNEELALRTAGLSEADFEAVRSEFEQRLAAAERKVYALTKERDALRKGAEKLADYGALVKEKDDIIKQVMDEGEKLSKKQVELESIIKRLRGQLTAVEAERDKLATRLAAEESGAAELRRVKAKLEKELVAAGEQAKADLESQREHFELLLQKAKSDQVDAEERARDAAAQGLGRRLRESEARCEALAESCAELRDALDRQRQAADLREEMLKADINDLERRCQAAELRHQDLAAKMPEATRPLLRQIEAMQSAMEAQAEAWTGAESSLHSRITDAEGRAAAAGERERLAMDKMQLLSARVSGLEASLSASRSEVRLMNEQLEEASQALAGAREAAAAAANQAEVLSERCRLQEQQLGQMETDIRELREAERTARAAVEHDTAALRREYERRLVEADMELGALRAQVQAEAMKRPEPPAMAAPGYRWVLVKDGEQQPQHQQQRNPNSSGAETSYRTSNAPSPAAITSANIGSELLASLRSGGGGGASTTSVAEPGGGGSGSGHHGGGGGGGVGTDSVQMVMASELESLRAALRAKTGELVAAQQQVVELEATRDRLAEELVAGSAHTVAAEDAMQQRDRLEAEVADLRTKLSSALELVGERDEQVEELLADLQDVKSMYKDQIEFMCQQLLELQGLQLGGAHGPGPGHSLGAPGGRALHGAQGG</sequence>
<comment type="caution">
    <text evidence="7">The sequence shown here is derived from an EMBL/GenBank/DDBJ whole genome shotgun (WGS) entry which is preliminary data.</text>
</comment>
<feature type="coiled-coil region" evidence="4">
    <location>
        <begin position="610"/>
        <end position="766"/>
    </location>
</feature>
<evidence type="ECO:0000256" key="2">
    <source>
        <dbReference type="ARBA" id="ARBA00023034"/>
    </source>
</evidence>
<organism evidence="7 8">
    <name type="scientific">Volvox africanus</name>
    <dbReference type="NCBI Taxonomy" id="51714"/>
    <lineage>
        <taxon>Eukaryota</taxon>
        <taxon>Viridiplantae</taxon>
        <taxon>Chlorophyta</taxon>
        <taxon>core chlorophytes</taxon>
        <taxon>Chlorophyceae</taxon>
        <taxon>CS clade</taxon>
        <taxon>Chlamydomonadales</taxon>
        <taxon>Volvocaceae</taxon>
        <taxon>Volvox</taxon>
    </lineage>
</organism>
<feature type="coiled-coil region" evidence="4">
    <location>
        <begin position="838"/>
        <end position="936"/>
    </location>
</feature>
<feature type="region of interest" description="Disordered" evidence="5">
    <location>
        <begin position="1172"/>
        <end position="1194"/>
    </location>
</feature>
<evidence type="ECO:0000313" key="7">
    <source>
        <dbReference type="EMBL" id="GLI69265.1"/>
    </source>
</evidence>
<feature type="compositionally biased region" description="Low complexity" evidence="5">
    <location>
        <begin position="298"/>
        <end position="311"/>
    </location>
</feature>
<feature type="coiled-coil region" evidence="4">
    <location>
        <begin position="1055"/>
        <end position="1127"/>
    </location>
</feature>
<dbReference type="Proteomes" id="UP001165090">
    <property type="component" value="Unassembled WGS sequence"/>
</dbReference>
<evidence type="ECO:0000259" key="6">
    <source>
        <dbReference type="Pfam" id="PF12325"/>
    </source>
</evidence>
<keyword evidence="3 4" id="KW-0175">Coiled coil</keyword>
<reference evidence="7 8" key="1">
    <citation type="journal article" date="2023" name="IScience">
        <title>Expanded male sex-determining region conserved during the evolution of homothallism in the green alga Volvox.</title>
        <authorList>
            <person name="Yamamoto K."/>
            <person name="Matsuzaki R."/>
            <person name="Mahakham W."/>
            <person name="Heman W."/>
            <person name="Sekimoto H."/>
            <person name="Kawachi M."/>
            <person name="Minakuchi Y."/>
            <person name="Toyoda A."/>
            <person name="Nozaki H."/>
        </authorList>
    </citation>
    <scope>NUCLEOTIDE SEQUENCE [LARGE SCALE GENOMIC DNA]</scope>
    <source>
        <strain evidence="7 8">NIES-4468</strain>
    </source>
</reference>